<name>A0A831A2W8_ERWAM</name>
<proteinExistence type="predicted"/>
<evidence type="ECO:0000313" key="1">
    <source>
        <dbReference type="EMBL" id="CCO93967.1"/>
    </source>
</evidence>
<sequence>MSTATLMPICHDLQACFENDGRLLPEPGASLLSVDRIQKIS</sequence>
<reference evidence="1 2" key="1">
    <citation type="submission" date="2012-11" db="EMBL/GenBank/DDBJ databases">
        <authorList>
            <person name="Linke B."/>
        </authorList>
    </citation>
    <scope>NUCLEOTIDE SEQUENCE [LARGE SCALE GENOMIC DNA]</scope>
    <source>
        <strain evidence="2">CFBP 1232</strain>
    </source>
</reference>
<evidence type="ECO:0000313" key="2">
    <source>
        <dbReference type="Proteomes" id="UP000013111"/>
    </source>
</evidence>
<dbReference type="Proteomes" id="UP000013111">
    <property type="component" value="Unassembled WGS sequence"/>
</dbReference>
<protein>
    <submittedName>
        <fullName evidence="1">Uncharacterized protein</fullName>
    </submittedName>
</protein>
<organism evidence="1 2">
    <name type="scientific">Erwinia amylovora NBRC 12687 = CFBP 1232</name>
    <dbReference type="NCBI Taxonomy" id="1219359"/>
    <lineage>
        <taxon>Bacteria</taxon>
        <taxon>Pseudomonadati</taxon>
        <taxon>Pseudomonadota</taxon>
        <taxon>Gammaproteobacteria</taxon>
        <taxon>Enterobacterales</taxon>
        <taxon>Erwiniaceae</taxon>
        <taxon>Erwinia</taxon>
    </lineage>
</organism>
<reference evidence="1 2" key="2">
    <citation type="submission" date="2013-04" db="EMBL/GenBank/DDBJ databases">
        <title>Comparative genomics of 12 strains of Erwinia amylovora identifies a pan-genome with a large conserved core and provides insights into host specificity.</title>
        <authorList>
            <person name="Mann R.A."/>
            <person name="Smits T.H.M."/>
            <person name="Buehlmann A."/>
            <person name="Blom J."/>
            <person name="Goesmann A."/>
            <person name="Frey J.E."/>
            <person name="Plummer K.M."/>
            <person name="Beer S.V."/>
            <person name="Luck J."/>
            <person name="Duffy B."/>
            <person name="Rodoni B."/>
        </authorList>
    </citation>
    <scope>NUCLEOTIDE SEQUENCE [LARGE SCALE GENOMIC DNA]</scope>
    <source>
        <strain evidence="2">CFBP 1232</strain>
    </source>
</reference>
<gene>
    <name evidence="1" type="ORF">BN437_2038</name>
</gene>
<dbReference type="AlphaFoldDB" id="A0A831A2W8"/>
<accession>A0A831A2W8</accession>
<dbReference type="EMBL" id="CAPB01000021">
    <property type="protein sequence ID" value="CCO93967.1"/>
    <property type="molecule type" value="Genomic_DNA"/>
</dbReference>
<comment type="caution">
    <text evidence="1">The sequence shown here is derived from an EMBL/GenBank/DDBJ whole genome shotgun (WGS) entry which is preliminary data.</text>
</comment>